<evidence type="ECO:0000256" key="8">
    <source>
        <dbReference type="ARBA" id="ARBA00034126"/>
    </source>
</evidence>
<feature type="domain" description="C2H2-type" evidence="10">
    <location>
        <begin position="23"/>
        <end position="45"/>
    </location>
</feature>
<dbReference type="InterPro" id="IPR036236">
    <property type="entry name" value="Znf_C2H2_sf"/>
</dbReference>
<keyword evidence="4" id="KW-0479">Metal-binding</keyword>
<reference evidence="11 12" key="1">
    <citation type="journal article" date="2017" name="G3 (Bethesda)">
        <title>First Draft Genome Sequence of the Pathogenic Fungus Lomentospora prolificans (Formerly Scedosporium prolificans).</title>
        <authorList>
            <person name="Luo R."/>
            <person name="Zimin A."/>
            <person name="Workman R."/>
            <person name="Fan Y."/>
            <person name="Pertea G."/>
            <person name="Grossman N."/>
            <person name="Wear M.P."/>
            <person name="Jia B."/>
            <person name="Miller H."/>
            <person name="Casadevall A."/>
            <person name="Timp W."/>
            <person name="Zhang S.X."/>
            <person name="Salzberg S.L."/>
        </authorList>
    </citation>
    <scope>NUCLEOTIDE SEQUENCE [LARGE SCALE GENOMIC DNA]</scope>
    <source>
        <strain evidence="11 12">JHH-5317</strain>
    </source>
</reference>
<dbReference type="InterPro" id="IPR013087">
    <property type="entry name" value="Znf_C2H2_type"/>
</dbReference>
<evidence type="ECO:0000256" key="1">
    <source>
        <dbReference type="ARBA" id="ARBA00004496"/>
    </source>
</evidence>
<dbReference type="SMART" id="SM00451">
    <property type="entry name" value="ZnF_U1"/>
    <property type="match status" value="1"/>
</dbReference>
<evidence type="ECO:0000259" key="10">
    <source>
        <dbReference type="PROSITE" id="PS00028"/>
    </source>
</evidence>
<evidence type="ECO:0000256" key="7">
    <source>
        <dbReference type="ARBA" id="ARBA00022833"/>
    </source>
</evidence>
<dbReference type="Pfam" id="PF12756">
    <property type="entry name" value="zf-C2H2_2"/>
    <property type="match status" value="1"/>
</dbReference>
<accession>A0A2N3N813</accession>
<dbReference type="AlphaFoldDB" id="A0A2N3N813"/>
<evidence type="ECO:0000256" key="6">
    <source>
        <dbReference type="ARBA" id="ARBA00022771"/>
    </source>
</evidence>
<keyword evidence="12" id="KW-1185">Reference proteome</keyword>
<keyword evidence="6" id="KW-0863">Zinc-finger</keyword>
<dbReference type="GO" id="GO:0042273">
    <property type="term" value="P:ribosomal large subunit biogenesis"/>
    <property type="evidence" value="ECO:0007669"/>
    <property type="project" value="TreeGrafter"/>
</dbReference>
<feature type="compositionally biased region" description="Basic and acidic residues" evidence="9">
    <location>
        <begin position="60"/>
        <end position="73"/>
    </location>
</feature>
<keyword evidence="7" id="KW-0862">Zinc</keyword>
<organism evidence="11 12">
    <name type="scientific">Lomentospora prolificans</name>
    <dbReference type="NCBI Taxonomy" id="41688"/>
    <lineage>
        <taxon>Eukaryota</taxon>
        <taxon>Fungi</taxon>
        <taxon>Dikarya</taxon>
        <taxon>Ascomycota</taxon>
        <taxon>Pezizomycotina</taxon>
        <taxon>Sordariomycetes</taxon>
        <taxon>Hypocreomycetidae</taxon>
        <taxon>Microascales</taxon>
        <taxon>Microascaceae</taxon>
        <taxon>Lomentospora</taxon>
    </lineage>
</organism>
<evidence type="ECO:0000313" key="12">
    <source>
        <dbReference type="Proteomes" id="UP000233524"/>
    </source>
</evidence>
<evidence type="ECO:0000256" key="2">
    <source>
        <dbReference type="ARBA" id="ARBA00022490"/>
    </source>
</evidence>
<dbReference type="PANTHER" id="PTHR13182">
    <property type="entry name" value="ZINC FINGER PROTEIN 622"/>
    <property type="match status" value="1"/>
</dbReference>
<name>A0A2N3N813_9PEZI</name>
<evidence type="ECO:0000256" key="4">
    <source>
        <dbReference type="ARBA" id="ARBA00022723"/>
    </source>
</evidence>
<comment type="subcellular location">
    <subcellularLocation>
        <location evidence="1">Cytoplasm</location>
    </subcellularLocation>
</comment>
<comment type="similarity">
    <text evidence="8">Belongs to the REI1 family.</text>
</comment>
<comment type="caution">
    <text evidence="11">The sequence shown here is derived from an EMBL/GenBank/DDBJ whole genome shotgun (WGS) entry which is preliminary data.</text>
</comment>
<dbReference type="EMBL" id="NLAX01000095">
    <property type="protein sequence ID" value="PKS08583.1"/>
    <property type="molecule type" value="Genomic_DNA"/>
</dbReference>
<dbReference type="PROSITE" id="PS00028">
    <property type="entry name" value="ZINC_FINGER_C2H2_1"/>
    <property type="match status" value="1"/>
</dbReference>
<evidence type="ECO:0000256" key="5">
    <source>
        <dbReference type="ARBA" id="ARBA00022737"/>
    </source>
</evidence>
<dbReference type="InterPro" id="IPR003604">
    <property type="entry name" value="Matrin/U1-like-C_Znf_C2H2"/>
</dbReference>
<dbReference type="STRING" id="41688.A0A2N3N813"/>
<dbReference type="SUPFAM" id="SSF57667">
    <property type="entry name" value="beta-beta-alpha zinc fingers"/>
    <property type="match status" value="1"/>
</dbReference>
<dbReference type="SMART" id="SM00355">
    <property type="entry name" value="ZnF_C2H2"/>
    <property type="match status" value="3"/>
</dbReference>
<protein>
    <recommendedName>
        <fullName evidence="10">C2H2-type domain-containing protein</fullName>
    </recommendedName>
</protein>
<sequence length="357" mass="39939">MATSTPGPATASTSPFRMTSHRCGTCDVSFSSVQEMRAHAKSQLHVENLRRRLAKLDPIAHKPSKDYGDHSNTRDNSASIEDSDASIHSDSDVEAPTIDRNAFDSTVCLFCRAAQSDLKSNLEHMTKSHGLVIHSPERLLVDDETFLSYLFLIIDGYHECIFCGTQRNNAHAIRRHMLDKSHCQFKLTATSEYADFYSKEEDKDSETQLTKAHTHPHLLSDEGTLSLSSGKILAHRSTPAPRPPRLTKEHKSATKATIEDEDARSAALISVAPGALTKSEKRDVALANRITTLSVADQNAIAHLTPAEQRATIERRDKELQSARRADRRLRTRLETLNNRNLMHHYLVTDDDGRLKR</sequence>
<dbReference type="InParanoid" id="A0A2N3N813"/>
<proteinExistence type="inferred from homology"/>
<dbReference type="GO" id="GO:0003676">
    <property type="term" value="F:nucleic acid binding"/>
    <property type="evidence" value="ECO:0007669"/>
    <property type="project" value="InterPro"/>
</dbReference>
<dbReference type="OrthoDB" id="19329at2759"/>
<dbReference type="InterPro" id="IPR040025">
    <property type="entry name" value="Znf622/Rei1/Reh1"/>
</dbReference>
<feature type="region of interest" description="Disordered" evidence="9">
    <location>
        <begin position="60"/>
        <end position="93"/>
    </location>
</feature>
<keyword evidence="2" id="KW-0963">Cytoplasm</keyword>
<dbReference type="Proteomes" id="UP000233524">
    <property type="component" value="Unassembled WGS sequence"/>
</dbReference>
<dbReference type="PANTHER" id="PTHR13182:SF8">
    <property type="entry name" value="CYTOPLASMIC 60S SUBUNIT BIOGENESIS FACTOR ZNF622"/>
    <property type="match status" value="1"/>
</dbReference>
<dbReference type="GO" id="GO:0005737">
    <property type="term" value="C:cytoplasm"/>
    <property type="evidence" value="ECO:0007669"/>
    <property type="project" value="UniProtKB-SubCell"/>
</dbReference>
<gene>
    <name evidence="11" type="ORF">jhhlp_004969</name>
</gene>
<dbReference type="VEuPathDB" id="FungiDB:jhhlp_004969"/>
<evidence type="ECO:0000256" key="9">
    <source>
        <dbReference type="SAM" id="MobiDB-lite"/>
    </source>
</evidence>
<keyword evidence="3" id="KW-0690">Ribosome biogenesis</keyword>
<dbReference type="GO" id="GO:0008270">
    <property type="term" value="F:zinc ion binding"/>
    <property type="evidence" value="ECO:0007669"/>
    <property type="project" value="UniProtKB-KW"/>
</dbReference>
<evidence type="ECO:0000256" key="3">
    <source>
        <dbReference type="ARBA" id="ARBA00022517"/>
    </source>
</evidence>
<keyword evidence="5" id="KW-0677">Repeat</keyword>
<dbReference type="GO" id="GO:0030687">
    <property type="term" value="C:preribosome, large subunit precursor"/>
    <property type="evidence" value="ECO:0007669"/>
    <property type="project" value="TreeGrafter"/>
</dbReference>
<evidence type="ECO:0000313" key="11">
    <source>
        <dbReference type="EMBL" id="PKS08583.1"/>
    </source>
</evidence>
<dbReference type="InterPro" id="IPR041661">
    <property type="entry name" value="ZN622/Rei1/Reh1_Znf-C2H2"/>
</dbReference>